<evidence type="ECO:0000256" key="3">
    <source>
        <dbReference type="ARBA" id="ARBA00023125"/>
    </source>
</evidence>
<dbReference type="PANTHER" id="PTHR43214:SF24">
    <property type="entry name" value="TRANSCRIPTIONAL REGULATORY PROTEIN NARL-RELATED"/>
    <property type="match status" value="1"/>
</dbReference>
<dbReference type="GO" id="GO:0000160">
    <property type="term" value="P:phosphorelay signal transduction system"/>
    <property type="evidence" value="ECO:0007669"/>
    <property type="project" value="InterPro"/>
</dbReference>
<dbReference type="OrthoDB" id="3524606at2"/>
<dbReference type="EMBL" id="QMEY01000005">
    <property type="protein sequence ID" value="RBQ19483.1"/>
    <property type="molecule type" value="Genomic_DNA"/>
</dbReference>
<sequence length="215" mass="22618">MLVADDEAVVRAGISAILDAEPDLTVVGQAADGHQAIELITALRPAVALMDLKMPGVDGIRATAEVAALVPETRVVVLSSFGMDDHVFAALRAGAVGFLLKDAEPERLLDAVRLAAAGQAALAPSVAKRLVEYVAAEDPVDSDIFQRLTRREAEVLQHLARGLSNAEIGAALGIGQATVKDHVAMILAKLGVRDRLHATIAAYEAGVVRPRRNRS</sequence>
<name>A0A366M117_9ACTN</name>
<dbReference type="GO" id="GO:0006355">
    <property type="term" value="P:regulation of DNA-templated transcription"/>
    <property type="evidence" value="ECO:0007669"/>
    <property type="project" value="InterPro"/>
</dbReference>
<dbReference type="InterPro" id="IPR039420">
    <property type="entry name" value="WalR-like"/>
</dbReference>
<evidence type="ECO:0000256" key="5">
    <source>
        <dbReference type="PROSITE-ProRule" id="PRU00169"/>
    </source>
</evidence>
<dbReference type="InterPro" id="IPR000792">
    <property type="entry name" value="Tscrpt_reg_LuxR_C"/>
</dbReference>
<evidence type="ECO:0000256" key="1">
    <source>
        <dbReference type="ARBA" id="ARBA00022553"/>
    </source>
</evidence>
<dbReference type="InterPro" id="IPR011006">
    <property type="entry name" value="CheY-like_superfamily"/>
</dbReference>
<protein>
    <submittedName>
        <fullName evidence="8">DNA-binding response regulator</fullName>
    </submittedName>
</protein>
<keyword evidence="1 5" id="KW-0597">Phosphoprotein</keyword>
<feature type="domain" description="Response regulatory" evidence="7">
    <location>
        <begin position="1"/>
        <end position="116"/>
    </location>
</feature>
<dbReference type="GO" id="GO:0003677">
    <property type="term" value="F:DNA binding"/>
    <property type="evidence" value="ECO:0007669"/>
    <property type="project" value="UniProtKB-KW"/>
</dbReference>
<evidence type="ECO:0000259" key="6">
    <source>
        <dbReference type="PROSITE" id="PS50043"/>
    </source>
</evidence>
<dbReference type="InterPro" id="IPR016032">
    <property type="entry name" value="Sig_transdc_resp-reg_C-effctor"/>
</dbReference>
<dbReference type="AlphaFoldDB" id="A0A366M117"/>
<evidence type="ECO:0000313" key="8">
    <source>
        <dbReference type="EMBL" id="RBQ19483.1"/>
    </source>
</evidence>
<reference evidence="8 9" key="1">
    <citation type="submission" date="2018-06" db="EMBL/GenBank/DDBJ databases">
        <title>Sphaerisporangium craniellae sp. nov., isolated from a marine sponge in the South China Sea.</title>
        <authorList>
            <person name="Li L."/>
        </authorList>
    </citation>
    <scope>NUCLEOTIDE SEQUENCE [LARGE SCALE GENOMIC DNA]</scope>
    <source>
        <strain evidence="8 9">LHW63015</strain>
    </source>
</reference>
<dbReference type="CDD" id="cd17535">
    <property type="entry name" value="REC_NarL-like"/>
    <property type="match status" value="1"/>
</dbReference>
<dbReference type="InterPro" id="IPR058245">
    <property type="entry name" value="NreC/VraR/RcsB-like_REC"/>
</dbReference>
<keyword evidence="3 8" id="KW-0238">DNA-binding</keyword>
<dbReference type="SMART" id="SM00448">
    <property type="entry name" value="REC"/>
    <property type="match status" value="1"/>
</dbReference>
<dbReference type="SUPFAM" id="SSF46894">
    <property type="entry name" value="C-terminal effector domain of the bipartite response regulators"/>
    <property type="match status" value="1"/>
</dbReference>
<evidence type="ECO:0000313" key="9">
    <source>
        <dbReference type="Proteomes" id="UP000253303"/>
    </source>
</evidence>
<gene>
    <name evidence="8" type="ORF">DP939_15980</name>
</gene>
<dbReference type="PROSITE" id="PS50110">
    <property type="entry name" value="RESPONSE_REGULATORY"/>
    <property type="match status" value="1"/>
</dbReference>
<comment type="caution">
    <text evidence="8">The sequence shown here is derived from an EMBL/GenBank/DDBJ whole genome shotgun (WGS) entry which is preliminary data.</text>
</comment>
<dbReference type="Proteomes" id="UP000253303">
    <property type="component" value="Unassembled WGS sequence"/>
</dbReference>
<dbReference type="SMART" id="SM00421">
    <property type="entry name" value="HTH_LUXR"/>
    <property type="match status" value="1"/>
</dbReference>
<accession>A0A366M117</accession>
<feature type="modified residue" description="4-aspartylphosphate" evidence="5">
    <location>
        <position position="51"/>
    </location>
</feature>
<proteinExistence type="predicted"/>
<dbReference type="PRINTS" id="PR00038">
    <property type="entry name" value="HTHLUXR"/>
</dbReference>
<dbReference type="Gene3D" id="3.40.50.2300">
    <property type="match status" value="1"/>
</dbReference>
<dbReference type="Pfam" id="PF00072">
    <property type="entry name" value="Response_reg"/>
    <property type="match status" value="1"/>
</dbReference>
<evidence type="ECO:0000256" key="4">
    <source>
        <dbReference type="ARBA" id="ARBA00023163"/>
    </source>
</evidence>
<keyword evidence="9" id="KW-1185">Reference proteome</keyword>
<dbReference type="InterPro" id="IPR001789">
    <property type="entry name" value="Sig_transdc_resp-reg_receiver"/>
</dbReference>
<dbReference type="PROSITE" id="PS50043">
    <property type="entry name" value="HTH_LUXR_2"/>
    <property type="match status" value="1"/>
</dbReference>
<organism evidence="8 9">
    <name type="scientific">Spongiactinospora rosea</name>
    <dbReference type="NCBI Taxonomy" id="2248750"/>
    <lineage>
        <taxon>Bacteria</taxon>
        <taxon>Bacillati</taxon>
        <taxon>Actinomycetota</taxon>
        <taxon>Actinomycetes</taxon>
        <taxon>Streptosporangiales</taxon>
        <taxon>Streptosporangiaceae</taxon>
        <taxon>Spongiactinospora</taxon>
    </lineage>
</organism>
<dbReference type="PANTHER" id="PTHR43214">
    <property type="entry name" value="TWO-COMPONENT RESPONSE REGULATOR"/>
    <property type="match status" value="1"/>
</dbReference>
<evidence type="ECO:0000259" key="7">
    <source>
        <dbReference type="PROSITE" id="PS50110"/>
    </source>
</evidence>
<dbReference type="CDD" id="cd06170">
    <property type="entry name" value="LuxR_C_like"/>
    <property type="match status" value="1"/>
</dbReference>
<dbReference type="SUPFAM" id="SSF52172">
    <property type="entry name" value="CheY-like"/>
    <property type="match status" value="1"/>
</dbReference>
<evidence type="ECO:0000256" key="2">
    <source>
        <dbReference type="ARBA" id="ARBA00023015"/>
    </source>
</evidence>
<keyword evidence="4" id="KW-0804">Transcription</keyword>
<dbReference type="Pfam" id="PF00196">
    <property type="entry name" value="GerE"/>
    <property type="match status" value="1"/>
</dbReference>
<keyword evidence="2" id="KW-0805">Transcription regulation</keyword>
<feature type="domain" description="HTH luxR-type" evidence="6">
    <location>
        <begin position="141"/>
        <end position="206"/>
    </location>
</feature>